<dbReference type="InterPro" id="IPR053137">
    <property type="entry name" value="NLR-like"/>
</dbReference>
<dbReference type="PANTHER" id="PTHR46082">
    <property type="entry name" value="ATP/GTP-BINDING PROTEIN-RELATED"/>
    <property type="match status" value="1"/>
</dbReference>
<dbReference type="GO" id="GO:0009116">
    <property type="term" value="P:nucleoside metabolic process"/>
    <property type="evidence" value="ECO:0007669"/>
    <property type="project" value="InterPro"/>
</dbReference>
<dbReference type="STRING" id="441959.B8M5C4"/>
<reference evidence="3" key="1">
    <citation type="journal article" date="2015" name="Genome Announc.">
        <title>Genome sequence of the AIDS-associated pathogen Penicillium marneffei (ATCC18224) and its near taxonomic relative Talaromyces stipitatus (ATCC10500).</title>
        <authorList>
            <person name="Nierman W.C."/>
            <person name="Fedorova-Abrams N.D."/>
            <person name="Andrianopoulos A."/>
        </authorList>
    </citation>
    <scope>NUCLEOTIDE SEQUENCE [LARGE SCALE GENOMIC DNA]</scope>
    <source>
        <strain evidence="3">ATCC 10500 / CBS 375.48 / QM 6759 / NRRL 1006</strain>
    </source>
</reference>
<evidence type="ECO:0000313" key="2">
    <source>
        <dbReference type="EMBL" id="EED19730.1"/>
    </source>
</evidence>
<dbReference type="HOGENOM" id="CLU_847804_0_0_1"/>
<dbReference type="AlphaFoldDB" id="B8M5C4"/>
<gene>
    <name evidence="2" type="ORF">TSTA_030010</name>
</gene>
<dbReference type="RefSeq" id="XP_002480164.1">
    <property type="nucleotide sequence ID" value="XM_002480119.1"/>
</dbReference>
<feature type="region of interest" description="Disordered" evidence="1">
    <location>
        <begin position="114"/>
        <end position="135"/>
    </location>
</feature>
<keyword evidence="3" id="KW-1185">Reference proteome</keyword>
<feature type="region of interest" description="Disordered" evidence="1">
    <location>
        <begin position="308"/>
        <end position="328"/>
    </location>
</feature>
<proteinExistence type="predicted"/>
<evidence type="ECO:0000313" key="3">
    <source>
        <dbReference type="Proteomes" id="UP000001745"/>
    </source>
</evidence>
<evidence type="ECO:0000256" key="1">
    <source>
        <dbReference type="SAM" id="MobiDB-lite"/>
    </source>
</evidence>
<dbReference type="InterPro" id="IPR035994">
    <property type="entry name" value="Nucleoside_phosphorylase_sf"/>
</dbReference>
<name>B8M5C4_TALSN</name>
<protein>
    <submittedName>
        <fullName evidence="2">Uncharacterized protein</fullName>
    </submittedName>
</protein>
<accession>B8M5C4</accession>
<dbReference type="Proteomes" id="UP000001745">
    <property type="component" value="Unassembled WGS sequence"/>
</dbReference>
<feature type="compositionally biased region" description="Polar residues" evidence="1">
    <location>
        <begin position="311"/>
        <end position="321"/>
    </location>
</feature>
<dbReference type="EMBL" id="EQ962654">
    <property type="protein sequence ID" value="EED19730.1"/>
    <property type="molecule type" value="Genomic_DNA"/>
</dbReference>
<dbReference type="GO" id="GO:0003824">
    <property type="term" value="F:catalytic activity"/>
    <property type="evidence" value="ECO:0007669"/>
    <property type="project" value="InterPro"/>
</dbReference>
<dbReference type="InParanoid" id="B8M5C4"/>
<dbReference type="PhylomeDB" id="B8M5C4"/>
<dbReference type="GeneID" id="8106568"/>
<sequence>METYSQISQTISAGRQYREVGFRALSTYALSARTIFAILIETEQILFVPKTSIRIRILRRTLPTQPQSADGSSLLQEISLETITVAIFCTLPYEAAAVRYCLEEDDHYSVSKSQVCHGGQGRPRDPNFKTRSPWGRCRQRSSDNHLGVVQYEFGKYEEDGFDLKGCLNKPPSILLSARLRREAHYRRFYAKLLRNLGSVAQVSKIPCLTGTVPISIRRMIAANMKKYVEGRLSPQARYHPMVHRGLILSGGGIISNTVDRERLRRGYKDSLCYETEAVGIMDEIPCLVIRVVERARVEPYTNRFETKRLGASQSEQPNSGISRLPTLC</sequence>
<dbReference type="VEuPathDB" id="FungiDB:TSTA_030010"/>
<dbReference type="Gene3D" id="3.40.50.1580">
    <property type="entry name" value="Nucleoside phosphorylase domain"/>
    <property type="match status" value="1"/>
</dbReference>
<organism evidence="2 3">
    <name type="scientific">Talaromyces stipitatus (strain ATCC 10500 / CBS 375.48 / QM 6759 / NRRL 1006)</name>
    <name type="common">Penicillium stipitatum</name>
    <dbReference type="NCBI Taxonomy" id="441959"/>
    <lineage>
        <taxon>Eukaryota</taxon>
        <taxon>Fungi</taxon>
        <taxon>Dikarya</taxon>
        <taxon>Ascomycota</taxon>
        <taxon>Pezizomycotina</taxon>
        <taxon>Eurotiomycetes</taxon>
        <taxon>Eurotiomycetidae</taxon>
        <taxon>Eurotiales</taxon>
        <taxon>Trichocomaceae</taxon>
        <taxon>Talaromyces</taxon>
        <taxon>Talaromyces sect. Talaromyces</taxon>
    </lineage>
</organism>
<dbReference type="PANTHER" id="PTHR46082:SF11">
    <property type="entry name" value="AAA+ ATPASE DOMAIN-CONTAINING PROTEIN-RELATED"/>
    <property type="match status" value="1"/>
</dbReference>
<dbReference type="SUPFAM" id="SSF53167">
    <property type="entry name" value="Purine and uridine phosphorylases"/>
    <property type="match status" value="1"/>
</dbReference>